<feature type="transmembrane region" description="Helical" evidence="5">
    <location>
        <begin position="163"/>
        <end position="181"/>
    </location>
</feature>
<evidence type="ECO:0000256" key="1">
    <source>
        <dbReference type="ARBA" id="ARBA00004141"/>
    </source>
</evidence>
<dbReference type="Proteomes" id="UP001153737">
    <property type="component" value="Chromosome 8"/>
</dbReference>
<dbReference type="GO" id="GO:0016020">
    <property type="term" value="C:membrane"/>
    <property type="evidence" value="ECO:0007669"/>
    <property type="project" value="UniProtKB-SubCell"/>
</dbReference>
<dbReference type="InterPro" id="IPR011547">
    <property type="entry name" value="SLC26A/SulP_dom"/>
</dbReference>
<keyword evidence="2 5" id="KW-0812">Transmembrane</keyword>
<evidence type="ECO:0000256" key="4">
    <source>
        <dbReference type="ARBA" id="ARBA00023136"/>
    </source>
</evidence>
<keyword evidence="4 5" id="KW-0472">Membrane</keyword>
<dbReference type="OrthoDB" id="288203at2759"/>
<evidence type="ECO:0000256" key="5">
    <source>
        <dbReference type="SAM" id="Phobius"/>
    </source>
</evidence>
<evidence type="ECO:0000313" key="8">
    <source>
        <dbReference type="Proteomes" id="UP001153737"/>
    </source>
</evidence>
<feature type="transmembrane region" description="Helical" evidence="5">
    <location>
        <begin position="297"/>
        <end position="319"/>
    </location>
</feature>
<dbReference type="EMBL" id="OU896714">
    <property type="protein sequence ID" value="CAH1180334.1"/>
    <property type="molecule type" value="Genomic_DNA"/>
</dbReference>
<sequence length="571" mass="62552">MDIGREGTSNTSLNIRRKLKKKLPILTWFPAYNFETFSQDLLAGFTVALTEIPQGIAYAIVAGLPSQYGLYCGFMGCFMYFLLGSCKDINVGPTAIMALMIQPHVSLMGPAASTLLTFLSGCIIFICGLFHLGFIVEFFSYPVIAGFTTAAALNIASSQIKGLLGITGKSDTFLVALISVFEHINETRWTDVVLGLFTIIFLVIAKEMRKLGSLKHRPDWSRRRNIIGIAIFMFSLASNAIAVIIGTVMAYIFQQYGQEPFKLTGEVKGGLPPFTLPPFGTNFNGTEYTFTEMMQEYGSVVIFCPLVAVLEHIAIAKAFSKGKTLDATQEMLALGACNIMGALVQSMPVTGSFTRTAVNNASGARTPTCGVVTGVIVLMALAFLTSTFQYIPKTTLAGVIVVAMYYLCDFEAFLLLWRTKKLDLIPLTITLVCCLLINLEYGILIGIAVNITFVLYSSARPKIEITEPSADVYMVKIKSGLHFTAAEHLREAVLRKCTTAKSTVVVDGEYMGNIDSTVAKSFNVLRDELILREQKIVFLNFKKSMMDACVGVNKDLAPCFREDCLEQLTAL</sequence>
<feature type="transmembrane region" description="Helical" evidence="5">
    <location>
        <begin position="107"/>
        <end position="132"/>
    </location>
</feature>
<feature type="transmembrane region" description="Helical" evidence="5">
    <location>
        <begin position="138"/>
        <end position="156"/>
    </location>
</feature>
<evidence type="ECO:0000256" key="2">
    <source>
        <dbReference type="ARBA" id="ARBA00022692"/>
    </source>
</evidence>
<organism evidence="7 8">
    <name type="scientific">Phaedon cochleariae</name>
    <name type="common">Mustard beetle</name>
    <dbReference type="NCBI Taxonomy" id="80249"/>
    <lineage>
        <taxon>Eukaryota</taxon>
        <taxon>Metazoa</taxon>
        <taxon>Ecdysozoa</taxon>
        <taxon>Arthropoda</taxon>
        <taxon>Hexapoda</taxon>
        <taxon>Insecta</taxon>
        <taxon>Pterygota</taxon>
        <taxon>Neoptera</taxon>
        <taxon>Endopterygota</taxon>
        <taxon>Coleoptera</taxon>
        <taxon>Polyphaga</taxon>
        <taxon>Cucujiformia</taxon>
        <taxon>Chrysomeloidea</taxon>
        <taxon>Chrysomelidae</taxon>
        <taxon>Chrysomelinae</taxon>
        <taxon>Chrysomelini</taxon>
        <taxon>Phaedon</taxon>
    </lineage>
</organism>
<dbReference type="GO" id="GO:0055085">
    <property type="term" value="P:transmembrane transport"/>
    <property type="evidence" value="ECO:0007669"/>
    <property type="project" value="InterPro"/>
</dbReference>
<feature type="transmembrane region" description="Helical" evidence="5">
    <location>
        <begin position="187"/>
        <end position="205"/>
    </location>
</feature>
<reference evidence="7" key="1">
    <citation type="submission" date="2022-01" db="EMBL/GenBank/DDBJ databases">
        <authorList>
            <person name="King R."/>
        </authorList>
    </citation>
    <scope>NUCLEOTIDE SEQUENCE</scope>
</reference>
<evidence type="ECO:0000313" key="7">
    <source>
        <dbReference type="EMBL" id="CAH1180334.1"/>
    </source>
</evidence>
<name>A0A9P0GQT9_PHACE</name>
<accession>A0A9P0GQT9</accession>
<feature type="transmembrane region" description="Helical" evidence="5">
    <location>
        <begin position="226"/>
        <end position="253"/>
    </location>
</feature>
<gene>
    <name evidence="7" type="ORF">PHAECO_LOCUS11823</name>
</gene>
<keyword evidence="3 5" id="KW-1133">Transmembrane helix</keyword>
<dbReference type="InterPro" id="IPR001902">
    <property type="entry name" value="SLC26A/SulP_fam"/>
</dbReference>
<feature type="domain" description="SLC26A/SulP transporter" evidence="6">
    <location>
        <begin position="37"/>
        <end position="429"/>
    </location>
</feature>
<dbReference type="Gene3D" id="3.30.750.24">
    <property type="entry name" value="STAS domain"/>
    <property type="match status" value="1"/>
</dbReference>
<dbReference type="InterPro" id="IPR036513">
    <property type="entry name" value="STAS_dom_sf"/>
</dbReference>
<keyword evidence="8" id="KW-1185">Reference proteome</keyword>
<feature type="transmembrane region" description="Helical" evidence="5">
    <location>
        <begin position="365"/>
        <end position="384"/>
    </location>
</feature>
<comment type="subcellular location">
    <subcellularLocation>
        <location evidence="1">Membrane</location>
        <topology evidence="1">Multi-pass membrane protein</topology>
    </subcellularLocation>
</comment>
<dbReference type="PANTHER" id="PTHR11814">
    <property type="entry name" value="SULFATE TRANSPORTER"/>
    <property type="match status" value="1"/>
</dbReference>
<evidence type="ECO:0000259" key="6">
    <source>
        <dbReference type="Pfam" id="PF00916"/>
    </source>
</evidence>
<dbReference type="AlphaFoldDB" id="A0A9P0GQT9"/>
<feature type="transmembrane region" description="Helical" evidence="5">
    <location>
        <begin position="396"/>
        <end position="417"/>
    </location>
</feature>
<protein>
    <recommendedName>
        <fullName evidence="6">SLC26A/SulP transporter domain-containing protein</fullName>
    </recommendedName>
</protein>
<reference evidence="7" key="2">
    <citation type="submission" date="2022-10" db="EMBL/GenBank/DDBJ databases">
        <authorList>
            <consortium name="ENA_rothamsted_submissions"/>
            <consortium name="culmorum"/>
            <person name="King R."/>
        </authorList>
    </citation>
    <scope>NUCLEOTIDE SEQUENCE</scope>
</reference>
<dbReference type="Pfam" id="PF00916">
    <property type="entry name" value="Sulfate_transp"/>
    <property type="match status" value="1"/>
</dbReference>
<evidence type="ECO:0000256" key="3">
    <source>
        <dbReference type="ARBA" id="ARBA00022989"/>
    </source>
</evidence>
<proteinExistence type="predicted"/>
<feature type="transmembrane region" description="Helical" evidence="5">
    <location>
        <begin position="429"/>
        <end position="456"/>
    </location>
</feature>
<feature type="transmembrane region" description="Helical" evidence="5">
    <location>
        <begin position="68"/>
        <end position="86"/>
    </location>
</feature>
<dbReference type="SUPFAM" id="SSF52091">
    <property type="entry name" value="SpoIIaa-like"/>
    <property type="match status" value="1"/>
</dbReference>